<organism evidence="1 2">
    <name type="scientific">Ligilactobacillus salivarius</name>
    <dbReference type="NCBI Taxonomy" id="1624"/>
    <lineage>
        <taxon>Bacteria</taxon>
        <taxon>Bacillati</taxon>
        <taxon>Bacillota</taxon>
        <taxon>Bacilli</taxon>
        <taxon>Lactobacillales</taxon>
        <taxon>Lactobacillaceae</taxon>
        <taxon>Ligilactobacillus</taxon>
    </lineage>
</organism>
<dbReference type="Proteomes" id="UP001224533">
    <property type="component" value="Chromosome"/>
</dbReference>
<name>A0ABD7YUR9_9LACO</name>
<protein>
    <submittedName>
        <fullName evidence="1">Replication terminator protein</fullName>
    </submittedName>
</protein>
<evidence type="ECO:0000313" key="1">
    <source>
        <dbReference type="EMBL" id="WHS17245.1"/>
    </source>
</evidence>
<reference evidence="1 2" key="1">
    <citation type="submission" date="2022-12" db="EMBL/GenBank/DDBJ databases">
        <title>Assessment of beneficial effects and identification of host adaptation-associated genes of Ligilactobacillus salivarius isolated from Meles meles.</title>
        <authorList>
            <person name="Wang Y."/>
        </authorList>
    </citation>
    <scope>NUCLEOTIDE SEQUENCE [LARGE SCALE GENOMIC DNA]</scope>
    <source>
        <strain evidence="1 2">S35</strain>
    </source>
</reference>
<sequence length="139" mass="15198">MARVKIDFSIDTLAEGAGKELIERELSDIFNNINDPNADPTKKRSLIVKVDFIPDADYDEVKASINVSSKLAPAAPVTTKIMTGRDLNTGMIAASELKSGVKGQTYIDEQGDVRTDTGEKVEDIEKKSSKIIDLQEKRG</sequence>
<gene>
    <name evidence="1" type="ORF">O2U02_07105</name>
</gene>
<evidence type="ECO:0000313" key="2">
    <source>
        <dbReference type="Proteomes" id="UP001224533"/>
    </source>
</evidence>
<dbReference type="AlphaFoldDB" id="A0ABD7YUR9"/>
<dbReference type="RefSeq" id="WP_283473520.1">
    <property type="nucleotide sequence ID" value="NZ_CP114501.1"/>
</dbReference>
<dbReference type="EMBL" id="CP114509">
    <property type="protein sequence ID" value="WHS17245.1"/>
    <property type="molecule type" value="Genomic_DNA"/>
</dbReference>
<accession>A0ABD7YUR9</accession>
<proteinExistence type="predicted"/>